<dbReference type="SUPFAM" id="SSF49503">
    <property type="entry name" value="Cupredoxins"/>
    <property type="match status" value="2"/>
</dbReference>
<dbReference type="CDD" id="cd13900">
    <property type="entry name" value="CuRO_3_Tth-MCO_like"/>
    <property type="match status" value="1"/>
</dbReference>
<evidence type="ECO:0000256" key="1">
    <source>
        <dbReference type="ARBA" id="ARBA00022723"/>
    </source>
</evidence>
<dbReference type="Gene3D" id="2.60.40.420">
    <property type="entry name" value="Cupredoxins - blue copper proteins"/>
    <property type="match status" value="3"/>
</dbReference>
<evidence type="ECO:0000313" key="7">
    <source>
        <dbReference type="Proteomes" id="UP000241167"/>
    </source>
</evidence>
<dbReference type="Proteomes" id="UP000241167">
    <property type="component" value="Unassembled WGS sequence"/>
</dbReference>
<dbReference type="Pfam" id="PF07731">
    <property type="entry name" value="Cu-oxidase_2"/>
    <property type="match status" value="1"/>
</dbReference>
<dbReference type="InterPro" id="IPR011706">
    <property type="entry name" value="Cu-oxidase_C"/>
</dbReference>
<sequence>MARLGLKSDRWIVSGMALASALMWAQPAVAQDNARVVSNPPELGAAPDKPSKLLLAQPGLAGGKERLLNLDIVYRDGEIFNPATGVWDKVHLRSYADPTDPPPPPRAPFVSPMIVAAPGETVRIALNNRLPPDASCAAGDHHINIPHCFNGTNLHSHGLWVNPSGNGDNVLLSINPGVKFQYEYNIPGDHPAGTFWYHTHRHGSTALQVSSGMAGALVIRGERPPTPQANGDLDTLLKDMKEQVMVFQQIQYYCLKDPSQPDTGPNQTYDCPSNQAGKIESYAAFGPGSWGKSGRFTSINGEVLPRIAAAQGEIQRWRMIHGGVRDTIALQFRPLKAGITRPENLTAKQMDSWVKLYCTGAPIPYQLVAADGLTMAAALDTKLATFQPGYRFDALVAFPEARDYCAIDVETPEAGSVGGDDVPQRLLAIVTAGTGVATGPDLRTYVQKALVERAQRLMPPDVRDDVIADLSNNFRLAKFVPHPDVGDKEVTGYQNLTFNIDVSTQSTMFEIGSQDYEPRPYDPNRIDRQLSLGAVEQWSLESQFVSHPFHIHVNPFQIVSILDPSGKDVSAPGAIDNAGGKLADPQYPGLKGVWKDTLMVKSLLPGTNPGVYTITVRTRYQRYIGEFVLHCHILDHEDQGMMQNVAIVLPAGEVGAPGNQLQDQGPSNGHH</sequence>
<dbReference type="Pfam" id="PF07732">
    <property type="entry name" value="Cu-oxidase_3"/>
    <property type="match status" value="1"/>
</dbReference>
<keyword evidence="1" id="KW-0479">Metal-binding</keyword>
<evidence type="ECO:0000259" key="4">
    <source>
        <dbReference type="Pfam" id="PF07731"/>
    </source>
</evidence>
<dbReference type="PROSITE" id="PS00079">
    <property type="entry name" value="MULTICOPPER_OXIDASE1"/>
    <property type="match status" value="1"/>
</dbReference>
<dbReference type="GO" id="GO:0005507">
    <property type="term" value="F:copper ion binding"/>
    <property type="evidence" value="ECO:0007669"/>
    <property type="project" value="InterPro"/>
</dbReference>
<feature type="domain" description="Plastocyanin-like" evidence="5">
    <location>
        <begin position="150"/>
        <end position="222"/>
    </location>
</feature>
<evidence type="ECO:0000259" key="5">
    <source>
        <dbReference type="Pfam" id="PF07732"/>
    </source>
</evidence>
<dbReference type="PANTHER" id="PTHR11709:SF518">
    <property type="entry name" value="MULTICOPPER OXIDASE"/>
    <property type="match status" value="1"/>
</dbReference>
<keyword evidence="7" id="KW-1185">Reference proteome</keyword>
<feature type="signal peptide" evidence="3">
    <location>
        <begin position="1"/>
        <end position="30"/>
    </location>
</feature>
<dbReference type="InterPro" id="IPR045087">
    <property type="entry name" value="Cu-oxidase_fam"/>
</dbReference>
<dbReference type="PANTHER" id="PTHR11709">
    <property type="entry name" value="MULTI-COPPER OXIDASE"/>
    <property type="match status" value="1"/>
</dbReference>
<name>A0A2P7QYD5_9SPHN</name>
<reference evidence="6 7" key="1">
    <citation type="submission" date="2018-03" db="EMBL/GenBank/DDBJ databases">
        <title>The draft genome of Sphingosinicella sp. GL-C-18.</title>
        <authorList>
            <person name="Liu L."/>
            <person name="Li L."/>
            <person name="Liang L."/>
            <person name="Zhang X."/>
            <person name="Wang T."/>
        </authorList>
    </citation>
    <scope>NUCLEOTIDE SEQUENCE [LARGE SCALE GENOMIC DNA]</scope>
    <source>
        <strain evidence="6 7">GL-C-18</strain>
    </source>
</reference>
<accession>A0A2P7QYD5</accession>
<dbReference type="GO" id="GO:0016491">
    <property type="term" value="F:oxidoreductase activity"/>
    <property type="evidence" value="ECO:0007669"/>
    <property type="project" value="UniProtKB-KW"/>
</dbReference>
<protein>
    <submittedName>
        <fullName evidence="6">L-ascorbate oxidase</fullName>
    </submittedName>
</protein>
<comment type="caution">
    <text evidence="6">The sequence shown here is derived from an EMBL/GenBank/DDBJ whole genome shotgun (WGS) entry which is preliminary data.</text>
</comment>
<dbReference type="AlphaFoldDB" id="A0A2P7QYD5"/>
<dbReference type="InterPro" id="IPR008972">
    <property type="entry name" value="Cupredoxin"/>
</dbReference>
<dbReference type="PROSITE" id="PS00080">
    <property type="entry name" value="MULTICOPPER_OXIDASE2"/>
    <property type="match status" value="1"/>
</dbReference>
<keyword evidence="3" id="KW-0732">Signal</keyword>
<feature type="chain" id="PRO_5015132636" evidence="3">
    <location>
        <begin position="31"/>
        <end position="671"/>
    </location>
</feature>
<feature type="domain" description="Plastocyanin-like" evidence="4">
    <location>
        <begin position="504"/>
        <end position="646"/>
    </location>
</feature>
<proteinExistence type="predicted"/>
<dbReference type="InterPro" id="IPR002355">
    <property type="entry name" value="Cu_oxidase_Cu_BS"/>
</dbReference>
<organism evidence="6 7">
    <name type="scientific">Allosphingosinicella deserti</name>
    <dbReference type="NCBI Taxonomy" id="2116704"/>
    <lineage>
        <taxon>Bacteria</taxon>
        <taxon>Pseudomonadati</taxon>
        <taxon>Pseudomonadota</taxon>
        <taxon>Alphaproteobacteria</taxon>
        <taxon>Sphingomonadales</taxon>
        <taxon>Sphingomonadaceae</taxon>
        <taxon>Allosphingosinicella</taxon>
    </lineage>
</organism>
<evidence type="ECO:0000256" key="2">
    <source>
        <dbReference type="ARBA" id="ARBA00023002"/>
    </source>
</evidence>
<dbReference type="EMBL" id="PXYI01000001">
    <property type="protein sequence ID" value="PSJ42981.1"/>
    <property type="molecule type" value="Genomic_DNA"/>
</dbReference>
<dbReference type="CDD" id="cd13853">
    <property type="entry name" value="CuRO_1_Tth-MCO_like"/>
    <property type="match status" value="1"/>
</dbReference>
<evidence type="ECO:0000313" key="6">
    <source>
        <dbReference type="EMBL" id="PSJ42981.1"/>
    </source>
</evidence>
<gene>
    <name evidence="6" type="ORF">C7I55_00780</name>
</gene>
<dbReference type="OrthoDB" id="9757546at2"/>
<dbReference type="InterPro" id="IPR033138">
    <property type="entry name" value="Cu_oxidase_CS"/>
</dbReference>
<evidence type="ECO:0000256" key="3">
    <source>
        <dbReference type="SAM" id="SignalP"/>
    </source>
</evidence>
<dbReference type="InterPro" id="IPR011707">
    <property type="entry name" value="Cu-oxidase-like_N"/>
</dbReference>
<dbReference type="RefSeq" id="WP_106511001.1">
    <property type="nucleotide sequence ID" value="NZ_PXYI01000001.1"/>
</dbReference>
<keyword evidence="2" id="KW-0560">Oxidoreductase</keyword>